<dbReference type="Gene3D" id="2.70.160.11">
    <property type="entry name" value="Hnrnp arginine n-methyltransferase1"/>
    <property type="match status" value="1"/>
</dbReference>
<accession>A0ABS0MZ14</accession>
<proteinExistence type="predicted"/>
<keyword evidence="2" id="KW-1185">Reference proteome</keyword>
<dbReference type="Proteomes" id="UP000602442">
    <property type="component" value="Unassembled WGS sequence"/>
</dbReference>
<evidence type="ECO:0000313" key="1">
    <source>
        <dbReference type="EMBL" id="MBH5320961.1"/>
    </source>
</evidence>
<dbReference type="EMBL" id="JAEANY010000001">
    <property type="protein sequence ID" value="MBH5320961.1"/>
    <property type="molecule type" value="Genomic_DNA"/>
</dbReference>
<name>A0ABS0MZ14_9SPHN</name>
<evidence type="ECO:0000313" key="2">
    <source>
        <dbReference type="Proteomes" id="UP000602442"/>
    </source>
</evidence>
<comment type="caution">
    <text evidence="1">The sequence shown here is derived from an EMBL/GenBank/DDBJ whole genome shotgun (WGS) entry which is preliminary data.</text>
</comment>
<protein>
    <submittedName>
        <fullName evidence="1">Uncharacterized protein</fullName>
    </submittedName>
</protein>
<organism evidence="1 2">
    <name type="scientific">Aurantiacibacter sediminis</name>
    <dbReference type="NCBI Taxonomy" id="2793064"/>
    <lineage>
        <taxon>Bacteria</taxon>
        <taxon>Pseudomonadati</taxon>
        <taxon>Pseudomonadota</taxon>
        <taxon>Alphaproteobacteria</taxon>
        <taxon>Sphingomonadales</taxon>
        <taxon>Erythrobacteraceae</taxon>
        <taxon>Aurantiacibacter</taxon>
    </lineage>
</organism>
<sequence length="136" mass="14973">MDSTSGFDLSAFNHLVSAPIAIRTNEPLEMTSEAIETLDFDFDRSDGVPPRKVQFEVTSKGGPINGVLQWMRISLDGDSTYDVLEENKGKGAWTPQFFPCSPQLFSDPGDIVQIYSLHDGLRVSSWALSDTSASRL</sequence>
<reference evidence="1 2" key="1">
    <citation type="submission" date="2020-11" db="EMBL/GenBank/DDBJ databases">
        <title>Erythrobacter sediminis sp. nov., a marine bacterium from a tidal flat of Garorim Bay.</title>
        <authorList>
            <person name="Kim D."/>
            <person name="Yoo Y."/>
            <person name="Kim J.-J."/>
        </authorList>
    </citation>
    <scope>NUCLEOTIDE SEQUENCE [LARGE SCALE GENOMIC DNA]</scope>
    <source>
        <strain evidence="1 2">JGD-13</strain>
    </source>
</reference>
<gene>
    <name evidence="1" type="ORF">I5L03_00005</name>
</gene>
<dbReference type="RefSeq" id="WP_197919612.1">
    <property type="nucleotide sequence ID" value="NZ_CAWPTA010000006.1"/>
</dbReference>